<protein>
    <submittedName>
        <fullName evidence="1">Uncharacterized protein</fullName>
    </submittedName>
</protein>
<accession>A0ACB0JJR9</accession>
<dbReference type="EMBL" id="CASHSV030000055">
    <property type="protein sequence ID" value="CAJ2644965.1"/>
    <property type="molecule type" value="Genomic_DNA"/>
</dbReference>
<evidence type="ECO:0000313" key="2">
    <source>
        <dbReference type="Proteomes" id="UP001177021"/>
    </source>
</evidence>
<organism evidence="1 2">
    <name type="scientific">Trifolium pratense</name>
    <name type="common">Red clover</name>
    <dbReference type="NCBI Taxonomy" id="57577"/>
    <lineage>
        <taxon>Eukaryota</taxon>
        <taxon>Viridiplantae</taxon>
        <taxon>Streptophyta</taxon>
        <taxon>Embryophyta</taxon>
        <taxon>Tracheophyta</taxon>
        <taxon>Spermatophyta</taxon>
        <taxon>Magnoliopsida</taxon>
        <taxon>eudicotyledons</taxon>
        <taxon>Gunneridae</taxon>
        <taxon>Pentapetalae</taxon>
        <taxon>rosids</taxon>
        <taxon>fabids</taxon>
        <taxon>Fabales</taxon>
        <taxon>Fabaceae</taxon>
        <taxon>Papilionoideae</taxon>
        <taxon>50 kb inversion clade</taxon>
        <taxon>NPAAA clade</taxon>
        <taxon>Hologalegina</taxon>
        <taxon>IRL clade</taxon>
        <taxon>Trifolieae</taxon>
        <taxon>Trifolium</taxon>
    </lineage>
</organism>
<dbReference type="Proteomes" id="UP001177021">
    <property type="component" value="Unassembled WGS sequence"/>
</dbReference>
<gene>
    <name evidence="1" type="ORF">MILVUS5_LOCUS13917</name>
</gene>
<name>A0ACB0JJR9_TRIPR</name>
<keyword evidence="2" id="KW-1185">Reference proteome</keyword>
<comment type="caution">
    <text evidence="1">The sequence shown here is derived from an EMBL/GenBank/DDBJ whole genome shotgun (WGS) entry which is preliminary data.</text>
</comment>
<sequence length="752" mass="85136">MNSNNKPPMTAITAARTPPIAHGTTRPPPVVNGAELQPPSPSERLHGTSSSVHQSAANSSTNQIAANHLLNNNLNKDGVENDSQANDVEVVGANNSKTKRYLKELVRSKQPTFIVLVETHSPFNNMKMFWDQIGYSKVAIVEAQGHAGGIWILQQVGNNYIVQVEDVHNNAITFSISLGQQKWYCTGIYASPNFVTRTQFWQHLINLNTTVNGHWLVIGDFNEIISPHVQRGGNFYQHRADGLIVVMNNCNFIDLDNVGGKFTWHRNRRGLQIMAKKLDRGMVNLQWRLSFPEAFIETLCRANSDHNPLFLRCGGLPLARGTKPFRFEAAWINHADYEHLVNNAWFSERGCIVSALNKVKDESITFNKEVFGNIFKQKRDIENRLKGIQNTLERVDSVRLVILEQQLLQDLDQILFQEEVLWRKRNRIHGLHLPCGTWCIDHNILQEEANKYFKKLFCSDHGTQTTPFIVNNVPHFNQTEVDSLAMHVTKEEVLNALNQMHPLKSPGSDGFQGIFFRQYWHIIGDDIYNVVSQAFETATCAQGRLMAEIFNKFSNASGLNINCSKSRGLYSVGVPRRKIEKMTSLSSIRNTNSLSKYLGFPMITGIVKKQDFNFILDKLNSRLASWKNKLLNKPGRLALATSVLNSIPTYYMQISWLPTGICSQIDMMTRKFIWQGNTNKGIHLVGWHQVTQSKKDGGLGVRIARDANTAMLGKLVWDIQHNANKPWVNMITEKYLCNKYLLISDTSNGSPV</sequence>
<reference evidence="1" key="1">
    <citation type="submission" date="2023-10" db="EMBL/GenBank/DDBJ databases">
        <authorList>
            <person name="Rodriguez Cubillos JULIANA M."/>
            <person name="De Vega J."/>
        </authorList>
    </citation>
    <scope>NUCLEOTIDE SEQUENCE</scope>
</reference>
<evidence type="ECO:0000313" key="1">
    <source>
        <dbReference type="EMBL" id="CAJ2644965.1"/>
    </source>
</evidence>
<proteinExistence type="predicted"/>